<gene>
    <name evidence="2" type="ORF">KKP3000_001513</name>
</gene>
<evidence type="ECO:0000313" key="2">
    <source>
        <dbReference type="EMBL" id="MFB5192319.1"/>
    </source>
</evidence>
<reference evidence="2 3" key="1">
    <citation type="journal article" date="2024" name="Int. J. Mol. Sci.">
        <title>Exploration of Alicyclobacillus spp. Genome in Search of Antibiotic Resistance.</title>
        <authorList>
            <person name="Bucka-Kolendo J."/>
            <person name="Kiousi D.E."/>
            <person name="Dekowska A."/>
            <person name="Mikolajczuk-Szczyrba A."/>
            <person name="Karadedos D.M."/>
            <person name="Michael P."/>
            <person name="Galanis A."/>
            <person name="Sokolowska B."/>
        </authorList>
    </citation>
    <scope>NUCLEOTIDE SEQUENCE [LARGE SCALE GENOMIC DNA]</scope>
    <source>
        <strain evidence="2 3">KKP 3000</strain>
    </source>
</reference>
<dbReference type="EMBL" id="JBDXSU010000020">
    <property type="protein sequence ID" value="MFB5192319.1"/>
    <property type="molecule type" value="Genomic_DNA"/>
</dbReference>
<protein>
    <submittedName>
        <fullName evidence="2">GIY-YIG nuclease family protein</fullName>
    </submittedName>
</protein>
<evidence type="ECO:0000313" key="3">
    <source>
        <dbReference type="Proteomes" id="UP001579974"/>
    </source>
</evidence>
<name>A0ABV5AJ69_9BACL</name>
<sequence>MFGTFIMDTYKRDEIAEIVDALDMLCSPNDSYGWASAGIYSFWNYYTRDILYIGLAVDFSTRFKQHNGIIPTDPRSCKIQRINAYFEENEKLGYSILVRSPLDQPVIAKNIYDWFGFDPDATTLQEFTYERSKNDLKRIEGNLIEAYRQHQSRLPVWNRIDGQQVGKRSATKNQYNLVDCFSKGDQIIKGVTKWIPERVTANLISRSSLRELAENPTFERYENYLHTLRMINLHFPGENTPSLASWWSLISQSDPQTLQDIMSNRYFEKVLIL</sequence>
<evidence type="ECO:0000259" key="1">
    <source>
        <dbReference type="PROSITE" id="PS50164"/>
    </source>
</evidence>
<dbReference type="SUPFAM" id="SSF82771">
    <property type="entry name" value="GIY-YIG endonuclease"/>
    <property type="match status" value="1"/>
</dbReference>
<dbReference type="InterPro" id="IPR000305">
    <property type="entry name" value="GIY-YIG_endonuc"/>
</dbReference>
<proteinExistence type="predicted"/>
<accession>A0ABV5AJ69</accession>
<comment type="caution">
    <text evidence="2">The sequence shown here is derived from an EMBL/GenBank/DDBJ whole genome shotgun (WGS) entry which is preliminary data.</text>
</comment>
<feature type="domain" description="GIY-YIG" evidence="1">
    <location>
        <begin position="35"/>
        <end position="159"/>
    </location>
</feature>
<organism evidence="2 3">
    <name type="scientific">Alicyclobacillus fastidiosus</name>
    <dbReference type="NCBI Taxonomy" id="392011"/>
    <lineage>
        <taxon>Bacteria</taxon>
        <taxon>Bacillati</taxon>
        <taxon>Bacillota</taxon>
        <taxon>Bacilli</taxon>
        <taxon>Bacillales</taxon>
        <taxon>Alicyclobacillaceae</taxon>
        <taxon>Alicyclobacillus</taxon>
    </lineage>
</organism>
<dbReference type="PROSITE" id="PS50164">
    <property type="entry name" value="GIY_YIG"/>
    <property type="match status" value="1"/>
</dbReference>
<dbReference type="InterPro" id="IPR035901">
    <property type="entry name" value="GIY-YIG_endonuc_sf"/>
</dbReference>
<dbReference type="Proteomes" id="UP001579974">
    <property type="component" value="Unassembled WGS sequence"/>
</dbReference>
<dbReference type="RefSeq" id="WP_275474095.1">
    <property type="nucleotide sequence ID" value="NZ_CP162940.1"/>
</dbReference>
<keyword evidence="3" id="KW-1185">Reference proteome</keyword>